<keyword evidence="6 13" id="KW-0732">Signal</keyword>
<feature type="signal peptide" evidence="13">
    <location>
        <begin position="1"/>
        <end position="17"/>
    </location>
</feature>
<dbReference type="GeneID" id="39583855"/>
<evidence type="ECO:0000313" key="15">
    <source>
        <dbReference type="Proteomes" id="UP000272025"/>
    </source>
</evidence>
<keyword evidence="9 12" id="KW-1015">Disulfide bond</keyword>
<dbReference type="Gene3D" id="3.40.50.1820">
    <property type="entry name" value="alpha/beta hydrolase"/>
    <property type="match status" value="1"/>
</dbReference>
<evidence type="ECO:0000256" key="4">
    <source>
        <dbReference type="ARBA" id="ARBA00022487"/>
    </source>
</evidence>
<dbReference type="GO" id="GO:0050525">
    <property type="term" value="F:cutinase activity"/>
    <property type="evidence" value="ECO:0007669"/>
    <property type="project" value="UniProtKB-EC"/>
</dbReference>
<feature type="active site" description="Proton donor/acceptor" evidence="11">
    <location>
        <position position="214"/>
    </location>
</feature>
<dbReference type="EMBL" id="ML119051">
    <property type="protein sequence ID" value="ROT43667.1"/>
    <property type="molecule type" value="Genomic_DNA"/>
</dbReference>
<feature type="chain" id="PRO_5018027747" description="cutinase" evidence="13">
    <location>
        <begin position="18"/>
        <end position="236"/>
    </location>
</feature>
<evidence type="ECO:0000256" key="1">
    <source>
        <dbReference type="ARBA" id="ARBA00004613"/>
    </source>
</evidence>
<feature type="active site" evidence="11">
    <location>
        <position position="201"/>
    </location>
</feature>
<dbReference type="Proteomes" id="UP000272025">
    <property type="component" value="Unassembled WGS sequence"/>
</dbReference>
<dbReference type="PANTHER" id="PTHR48250">
    <property type="entry name" value="CUTINASE 2-RELATED"/>
    <property type="match status" value="1"/>
</dbReference>
<dbReference type="PANTHER" id="PTHR48250:SF3">
    <property type="entry name" value="CUTINASE 1-RELATED"/>
    <property type="match status" value="1"/>
</dbReference>
<evidence type="ECO:0000256" key="7">
    <source>
        <dbReference type="ARBA" id="ARBA00022801"/>
    </source>
</evidence>
<feature type="disulfide bond" evidence="12">
    <location>
        <begin position="197"/>
        <end position="204"/>
    </location>
</feature>
<evidence type="ECO:0000256" key="12">
    <source>
        <dbReference type="PIRSR" id="PIRSR611150-2"/>
    </source>
</evidence>
<dbReference type="OrthoDB" id="3225429at2759"/>
<dbReference type="PRINTS" id="PR00129">
    <property type="entry name" value="CUTINASE"/>
</dbReference>
<keyword evidence="7" id="KW-0378">Hydrolase</keyword>
<organism evidence="14 15">
    <name type="scientific">Sodiomyces alkalinus (strain CBS 110278 / VKM F-3762 / F11)</name>
    <name type="common">Alkaliphilic filamentous fungus</name>
    <dbReference type="NCBI Taxonomy" id="1314773"/>
    <lineage>
        <taxon>Eukaryota</taxon>
        <taxon>Fungi</taxon>
        <taxon>Dikarya</taxon>
        <taxon>Ascomycota</taxon>
        <taxon>Pezizomycotina</taxon>
        <taxon>Sordariomycetes</taxon>
        <taxon>Hypocreomycetidae</taxon>
        <taxon>Glomerellales</taxon>
        <taxon>Plectosphaerellaceae</taxon>
        <taxon>Sodiomyces</taxon>
    </lineage>
</organism>
<evidence type="ECO:0000256" key="8">
    <source>
        <dbReference type="ARBA" id="ARBA00023026"/>
    </source>
</evidence>
<evidence type="ECO:0000256" key="5">
    <source>
        <dbReference type="ARBA" id="ARBA00022525"/>
    </source>
</evidence>
<name>A0A3N2QAB8_SODAK</name>
<dbReference type="SMART" id="SM01110">
    <property type="entry name" value="Cutinase"/>
    <property type="match status" value="1"/>
</dbReference>
<dbReference type="Pfam" id="PF01083">
    <property type="entry name" value="Cutinase"/>
    <property type="match status" value="1"/>
</dbReference>
<comment type="subcellular location">
    <subcellularLocation>
        <location evidence="1">Secreted</location>
    </subcellularLocation>
</comment>
<comment type="similarity">
    <text evidence="2">Belongs to the cutinase family.</text>
</comment>
<keyword evidence="4" id="KW-0719">Serine esterase</keyword>
<dbReference type="GO" id="GO:0016052">
    <property type="term" value="P:carbohydrate catabolic process"/>
    <property type="evidence" value="ECO:0007669"/>
    <property type="project" value="TreeGrafter"/>
</dbReference>
<dbReference type="InterPro" id="IPR000675">
    <property type="entry name" value="Cutinase/axe"/>
</dbReference>
<dbReference type="InterPro" id="IPR011150">
    <property type="entry name" value="Cutinase_monf"/>
</dbReference>
<evidence type="ECO:0000256" key="9">
    <source>
        <dbReference type="ARBA" id="ARBA00023157"/>
    </source>
</evidence>
<proteinExistence type="inferred from homology"/>
<dbReference type="SUPFAM" id="SSF53474">
    <property type="entry name" value="alpha/beta-Hydrolases"/>
    <property type="match status" value="1"/>
</dbReference>
<keyword evidence="8" id="KW-0843">Virulence</keyword>
<reference evidence="14 15" key="1">
    <citation type="journal article" date="2018" name="Mol. Ecol.">
        <title>The obligate alkalophilic soda-lake fungus Sodiomyces alkalinus has shifted to a protein diet.</title>
        <authorList>
            <person name="Grum-Grzhimaylo A.A."/>
            <person name="Falkoski D.L."/>
            <person name="van den Heuvel J."/>
            <person name="Valero-Jimenez C.A."/>
            <person name="Min B."/>
            <person name="Choi I.G."/>
            <person name="Lipzen A."/>
            <person name="Daum C.G."/>
            <person name="Aanen D.K."/>
            <person name="Tsang A."/>
            <person name="Henrissat B."/>
            <person name="Bilanenko E.N."/>
            <person name="de Vries R.P."/>
            <person name="van Kan J.A.L."/>
            <person name="Grigoriev I.V."/>
            <person name="Debets A.J.M."/>
        </authorList>
    </citation>
    <scope>NUCLEOTIDE SEQUENCE [LARGE SCALE GENOMIC DNA]</scope>
    <source>
        <strain evidence="14 15">F11</strain>
    </source>
</reference>
<comment type="catalytic activity">
    <reaction evidence="10">
        <text>cutin + H2O = cutin monomers.</text>
        <dbReference type="EC" id="3.1.1.74"/>
    </reaction>
</comment>
<dbReference type="InterPro" id="IPR029058">
    <property type="entry name" value="AB_hydrolase_fold"/>
</dbReference>
<evidence type="ECO:0000256" key="11">
    <source>
        <dbReference type="PIRSR" id="PIRSR611150-1"/>
    </source>
</evidence>
<feature type="disulfide bond" evidence="12">
    <location>
        <begin position="57"/>
        <end position="134"/>
    </location>
</feature>
<evidence type="ECO:0000256" key="10">
    <source>
        <dbReference type="ARBA" id="ARBA00034045"/>
    </source>
</evidence>
<keyword evidence="15" id="KW-1185">Reference proteome</keyword>
<evidence type="ECO:0000313" key="14">
    <source>
        <dbReference type="EMBL" id="ROT43667.1"/>
    </source>
</evidence>
<dbReference type="PROSITE" id="PS00931">
    <property type="entry name" value="CUTINASE_2"/>
    <property type="match status" value="1"/>
</dbReference>
<keyword evidence="5" id="KW-0964">Secreted</keyword>
<dbReference type="InterPro" id="IPR043579">
    <property type="entry name" value="CUTINASE_2"/>
</dbReference>
<protein>
    <recommendedName>
        <fullName evidence="3">cutinase</fullName>
        <ecNumber evidence="3">3.1.1.74</ecNumber>
    </recommendedName>
</protein>
<evidence type="ECO:0000256" key="3">
    <source>
        <dbReference type="ARBA" id="ARBA00013095"/>
    </source>
</evidence>
<dbReference type="STRING" id="1314773.A0A3N2QAB8"/>
<evidence type="ECO:0000256" key="13">
    <source>
        <dbReference type="SAM" id="SignalP"/>
    </source>
</evidence>
<accession>A0A3N2QAB8</accession>
<dbReference type="EC" id="3.1.1.74" evidence="3"/>
<feature type="active site" description="Nucleophile" evidence="11">
    <location>
        <position position="145"/>
    </location>
</feature>
<dbReference type="RefSeq" id="XP_028471473.1">
    <property type="nucleotide sequence ID" value="XM_028615378.1"/>
</dbReference>
<dbReference type="GO" id="GO:0005576">
    <property type="term" value="C:extracellular region"/>
    <property type="evidence" value="ECO:0007669"/>
    <property type="project" value="UniProtKB-SubCell"/>
</dbReference>
<dbReference type="AlphaFoldDB" id="A0A3N2QAB8"/>
<sequence>MKFNSALLFLASTLVAGLPVAPEVDTDVVARSDEAHLIEARQSNTRNDLEEGSSSNCPEVILIFARGSTESGNMGNTAGPALARAMERNYDNIWIQGVGGPYTADLAPNFLRAGTNQQSIDEAKRLFTMAYTKCPNTPVVTAGYSQGTAVVGNALTELNRTPIQDQVVGAALFGYTKNLQNLGRIRDYPRSNTEVYCQLTDAVCSGTLFILPAHFLYLDDAAISAPRFFARQIRRA</sequence>
<dbReference type="FunFam" id="3.40.50.1820:FF:000235">
    <property type="entry name" value="Cutinase 1"/>
    <property type="match status" value="1"/>
</dbReference>
<evidence type="ECO:0000256" key="2">
    <source>
        <dbReference type="ARBA" id="ARBA00007534"/>
    </source>
</evidence>
<gene>
    <name evidence="14" type="ORF">SODALDRAFT_44380</name>
</gene>
<evidence type="ECO:0000256" key="6">
    <source>
        <dbReference type="ARBA" id="ARBA00022729"/>
    </source>
</evidence>